<dbReference type="PANTHER" id="PTHR30616">
    <property type="entry name" value="UNCHARACTERIZED PROTEIN YFIH"/>
    <property type="match status" value="1"/>
</dbReference>
<name>A0ABW0BNR2_9ACTN</name>
<evidence type="ECO:0000256" key="5">
    <source>
        <dbReference type="ARBA" id="ARBA00022723"/>
    </source>
</evidence>
<evidence type="ECO:0000313" key="14">
    <source>
        <dbReference type="Proteomes" id="UP001596087"/>
    </source>
</evidence>
<evidence type="ECO:0000256" key="3">
    <source>
        <dbReference type="ARBA" id="ARBA00007353"/>
    </source>
</evidence>
<dbReference type="EMBL" id="JBHSKD010000027">
    <property type="protein sequence ID" value="MFC5178921.1"/>
    <property type="molecule type" value="Genomic_DNA"/>
</dbReference>
<dbReference type="InterPro" id="IPR038371">
    <property type="entry name" value="Cu_polyphenol_OxRdtase_sf"/>
</dbReference>
<evidence type="ECO:0000256" key="6">
    <source>
        <dbReference type="ARBA" id="ARBA00022801"/>
    </source>
</evidence>
<evidence type="ECO:0000256" key="8">
    <source>
        <dbReference type="ARBA" id="ARBA00023008"/>
    </source>
</evidence>
<dbReference type="RefSeq" id="WP_378592698.1">
    <property type="nucleotide sequence ID" value="NZ_JBHSKD010000027.1"/>
</dbReference>
<comment type="catalytic activity">
    <reaction evidence="10">
        <text>adenosine + phosphate = alpha-D-ribose 1-phosphate + adenine</text>
        <dbReference type="Rhea" id="RHEA:27642"/>
        <dbReference type="ChEBI" id="CHEBI:16335"/>
        <dbReference type="ChEBI" id="CHEBI:16708"/>
        <dbReference type="ChEBI" id="CHEBI:43474"/>
        <dbReference type="ChEBI" id="CHEBI:57720"/>
        <dbReference type="EC" id="2.4.2.1"/>
    </reaction>
    <physiologicalReaction direction="left-to-right" evidence="10">
        <dbReference type="Rhea" id="RHEA:27643"/>
    </physiologicalReaction>
</comment>
<sequence>MYAYRSTHGPVDRPVHLAFTDRLGGVSGAPFDSLDLAIEGDAAAHRAENLRRLLDDFAPGAALRDLHQVHGADVVEAAADPPRERPRADAIVTDRAGVVLMVRAADCVPVLLADDDGRAVGAVHCGRPGLAAGVVPAAVARLRELGAEHLTAWIGPHVCGACYEVPADLQGEVASVVPESRATTSWGTPSLDLGAGVRAQLADRGVRVVDASRCTRESSDLFSYRRDGASAGRLAGLVRIGVAA</sequence>
<dbReference type="InterPro" id="IPR011324">
    <property type="entry name" value="Cytotoxic_necrot_fac-like_cat"/>
</dbReference>
<keyword evidence="6" id="KW-0378">Hydrolase</keyword>
<proteinExistence type="inferred from homology"/>
<evidence type="ECO:0000256" key="1">
    <source>
        <dbReference type="ARBA" id="ARBA00000553"/>
    </source>
</evidence>
<evidence type="ECO:0000256" key="9">
    <source>
        <dbReference type="ARBA" id="ARBA00047989"/>
    </source>
</evidence>
<comment type="caution">
    <text evidence="13">The sequence shown here is derived from an EMBL/GenBank/DDBJ whole genome shotgun (WGS) entry which is preliminary data.</text>
</comment>
<evidence type="ECO:0000313" key="13">
    <source>
        <dbReference type="EMBL" id="MFC5178921.1"/>
    </source>
</evidence>
<comment type="function">
    <text evidence="2">Purine nucleoside enzyme that catalyzes the phosphorolysis of adenosine and inosine nucleosides, yielding D-ribose 1-phosphate and the respective free bases, adenine and hypoxanthine. Also catalyzes the phosphorolysis of S-methyl-5'-thioadenosine into adenine and S-methyl-5-thio-alpha-D-ribose 1-phosphate. Also has adenosine deaminase activity.</text>
</comment>
<comment type="catalytic activity">
    <reaction evidence="1">
        <text>inosine + phosphate = alpha-D-ribose 1-phosphate + hypoxanthine</text>
        <dbReference type="Rhea" id="RHEA:27646"/>
        <dbReference type="ChEBI" id="CHEBI:17368"/>
        <dbReference type="ChEBI" id="CHEBI:17596"/>
        <dbReference type="ChEBI" id="CHEBI:43474"/>
        <dbReference type="ChEBI" id="CHEBI:57720"/>
        <dbReference type="EC" id="2.4.2.1"/>
    </reaction>
    <physiologicalReaction direction="left-to-right" evidence="1">
        <dbReference type="Rhea" id="RHEA:27647"/>
    </physiologicalReaction>
</comment>
<evidence type="ECO:0000256" key="7">
    <source>
        <dbReference type="ARBA" id="ARBA00022833"/>
    </source>
</evidence>
<dbReference type="Pfam" id="PF02578">
    <property type="entry name" value="Cu-oxidase_4"/>
    <property type="match status" value="1"/>
</dbReference>
<dbReference type="PANTHER" id="PTHR30616:SF2">
    <property type="entry name" value="PURINE NUCLEOSIDE PHOSPHORYLASE LACC1"/>
    <property type="match status" value="1"/>
</dbReference>
<comment type="catalytic activity">
    <reaction evidence="11">
        <text>S-methyl-5'-thioadenosine + phosphate = 5-(methylsulfanyl)-alpha-D-ribose 1-phosphate + adenine</text>
        <dbReference type="Rhea" id="RHEA:11852"/>
        <dbReference type="ChEBI" id="CHEBI:16708"/>
        <dbReference type="ChEBI" id="CHEBI:17509"/>
        <dbReference type="ChEBI" id="CHEBI:43474"/>
        <dbReference type="ChEBI" id="CHEBI:58533"/>
        <dbReference type="EC" id="2.4.2.28"/>
    </reaction>
    <physiologicalReaction direction="left-to-right" evidence="11">
        <dbReference type="Rhea" id="RHEA:11853"/>
    </physiologicalReaction>
</comment>
<reference evidence="14" key="1">
    <citation type="journal article" date="2019" name="Int. J. Syst. Evol. Microbiol.">
        <title>The Global Catalogue of Microorganisms (GCM) 10K type strain sequencing project: providing services to taxonomists for standard genome sequencing and annotation.</title>
        <authorList>
            <consortium name="The Broad Institute Genomics Platform"/>
            <consortium name="The Broad Institute Genome Sequencing Center for Infectious Disease"/>
            <person name="Wu L."/>
            <person name="Ma J."/>
        </authorList>
    </citation>
    <scope>NUCLEOTIDE SEQUENCE [LARGE SCALE GENOMIC DNA]</scope>
    <source>
        <strain evidence="14">DFY41</strain>
    </source>
</reference>
<evidence type="ECO:0000256" key="12">
    <source>
        <dbReference type="RuleBase" id="RU361274"/>
    </source>
</evidence>
<dbReference type="InterPro" id="IPR003730">
    <property type="entry name" value="Cu_polyphenol_OxRdtase"/>
</dbReference>
<keyword evidence="8" id="KW-0186">Copper</keyword>
<evidence type="ECO:0000256" key="11">
    <source>
        <dbReference type="ARBA" id="ARBA00049893"/>
    </source>
</evidence>
<protein>
    <recommendedName>
        <fullName evidence="12">Purine nucleoside phosphorylase</fullName>
    </recommendedName>
</protein>
<evidence type="ECO:0000256" key="10">
    <source>
        <dbReference type="ARBA" id="ARBA00048968"/>
    </source>
</evidence>
<dbReference type="Gene3D" id="3.60.140.10">
    <property type="entry name" value="CNF1/YfiH-like putative cysteine hydrolases"/>
    <property type="match status" value="1"/>
</dbReference>
<accession>A0ABW0BNR2</accession>
<evidence type="ECO:0000256" key="4">
    <source>
        <dbReference type="ARBA" id="ARBA00022679"/>
    </source>
</evidence>
<keyword evidence="7" id="KW-0862">Zinc</keyword>
<keyword evidence="5" id="KW-0479">Metal-binding</keyword>
<dbReference type="CDD" id="cd16833">
    <property type="entry name" value="YfiH"/>
    <property type="match status" value="1"/>
</dbReference>
<dbReference type="Proteomes" id="UP001596087">
    <property type="component" value="Unassembled WGS sequence"/>
</dbReference>
<comment type="catalytic activity">
    <reaction evidence="9">
        <text>adenosine + H2O + H(+) = inosine + NH4(+)</text>
        <dbReference type="Rhea" id="RHEA:24408"/>
        <dbReference type="ChEBI" id="CHEBI:15377"/>
        <dbReference type="ChEBI" id="CHEBI:15378"/>
        <dbReference type="ChEBI" id="CHEBI:16335"/>
        <dbReference type="ChEBI" id="CHEBI:17596"/>
        <dbReference type="ChEBI" id="CHEBI:28938"/>
        <dbReference type="EC" id="3.5.4.4"/>
    </reaction>
    <physiologicalReaction direction="left-to-right" evidence="9">
        <dbReference type="Rhea" id="RHEA:24409"/>
    </physiologicalReaction>
</comment>
<comment type="similarity">
    <text evidence="3 12">Belongs to the purine nucleoside phosphorylase YfiH/LACC1 family.</text>
</comment>
<keyword evidence="14" id="KW-1185">Reference proteome</keyword>
<keyword evidence="4" id="KW-0808">Transferase</keyword>
<evidence type="ECO:0000256" key="2">
    <source>
        <dbReference type="ARBA" id="ARBA00003215"/>
    </source>
</evidence>
<dbReference type="NCBIfam" id="TIGR00726">
    <property type="entry name" value="peptidoglycan editing factor PgeF"/>
    <property type="match status" value="1"/>
</dbReference>
<dbReference type="SUPFAM" id="SSF64438">
    <property type="entry name" value="CNF1/YfiH-like putative cysteine hydrolases"/>
    <property type="match status" value="1"/>
</dbReference>
<organism evidence="13 14">
    <name type="scientific">Nocardioides taihuensis</name>
    <dbReference type="NCBI Taxonomy" id="1835606"/>
    <lineage>
        <taxon>Bacteria</taxon>
        <taxon>Bacillati</taxon>
        <taxon>Actinomycetota</taxon>
        <taxon>Actinomycetes</taxon>
        <taxon>Propionibacteriales</taxon>
        <taxon>Nocardioidaceae</taxon>
        <taxon>Nocardioides</taxon>
    </lineage>
</organism>
<gene>
    <name evidence="13" type="primary">pgeF</name>
    <name evidence="13" type="ORF">ACFPGP_19725</name>
</gene>